<dbReference type="RefSeq" id="WP_208650006.1">
    <property type="nucleotide sequence ID" value="NZ_CP036528.1"/>
</dbReference>
<evidence type="ECO:0000313" key="4">
    <source>
        <dbReference type="Proteomes" id="UP000291151"/>
    </source>
</evidence>
<accession>A0A4P6UUS1</accession>
<dbReference type="KEGG" id="uth:DKZ56_10815"/>
<proteinExistence type="inferred from homology"/>
<evidence type="ECO:0000256" key="1">
    <source>
        <dbReference type="ARBA" id="ARBA00008439"/>
    </source>
</evidence>
<dbReference type="HAMAP" id="MF_01448">
    <property type="entry name" value="UPF0473"/>
    <property type="match status" value="1"/>
</dbReference>
<keyword evidence="4" id="KW-1185">Reference proteome</keyword>
<dbReference type="EMBL" id="CP036528">
    <property type="protein sequence ID" value="QBK26315.1"/>
    <property type="molecule type" value="Genomic_DNA"/>
</dbReference>
<dbReference type="Proteomes" id="UP000291151">
    <property type="component" value="Chromosome"/>
</dbReference>
<dbReference type="PANTHER" id="PTHR40066">
    <property type="entry name" value="UPF0473 PROTEIN CBO2561/CLC_2432"/>
    <property type="match status" value="1"/>
</dbReference>
<dbReference type="Pfam" id="PF06949">
    <property type="entry name" value="DUF1292"/>
    <property type="match status" value="1"/>
</dbReference>
<dbReference type="NCBIfam" id="NF010221">
    <property type="entry name" value="PRK13678.2-4"/>
    <property type="match status" value="1"/>
</dbReference>
<name>A0A4P6UUS1_9BACL</name>
<organism evidence="3 4">
    <name type="scientific">Ureibacillus thermophilus</name>
    <dbReference type="NCBI Taxonomy" id="367743"/>
    <lineage>
        <taxon>Bacteria</taxon>
        <taxon>Bacillati</taxon>
        <taxon>Bacillota</taxon>
        <taxon>Bacilli</taxon>
        <taxon>Bacillales</taxon>
        <taxon>Caryophanaceae</taxon>
        <taxon>Ureibacillus</taxon>
    </lineage>
</organism>
<dbReference type="PANTHER" id="PTHR40066:SF1">
    <property type="entry name" value="UPF0473 PROTEIN CBO2561_CLC_2432"/>
    <property type="match status" value="1"/>
</dbReference>
<evidence type="ECO:0000256" key="2">
    <source>
        <dbReference type="HAMAP-Rule" id="MF_01448"/>
    </source>
</evidence>
<gene>
    <name evidence="3" type="ORF">DKZ56_10815</name>
</gene>
<dbReference type="NCBIfam" id="NF010217">
    <property type="entry name" value="PRK13678.1-4"/>
    <property type="match status" value="1"/>
</dbReference>
<comment type="similarity">
    <text evidence="1 2">Belongs to the UPF0473 family.</text>
</comment>
<evidence type="ECO:0000313" key="3">
    <source>
        <dbReference type="EMBL" id="QBK26315.1"/>
    </source>
</evidence>
<reference evidence="3 4" key="1">
    <citation type="submission" date="2019-02" db="EMBL/GenBank/DDBJ databases">
        <title>Ureibacillus thermophilus.</title>
        <authorList>
            <person name="Sunny J.S."/>
            <person name="Natarajan A."/>
            <person name="Saleena L.M."/>
        </authorList>
    </citation>
    <scope>NUCLEOTIDE SEQUENCE [LARGE SCALE GENOMIC DNA]</scope>
    <source>
        <strain evidence="3 4">LM102</strain>
    </source>
</reference>
<dbReference type="NCBIfam" id="NF010215">
    <property type="entry name" value="PRK13678.1-2"/>
    <property type="match status" value="1"/>
</dbReference>
<protein>
    <recommendedName>
        <fullName evidence="2">UPF0473 protein DKZ56_10815</fullName>
    </recommendedName>
</protein>
<dbReference type="AlphaFoldDB" id="A0A4P6UUS1"/>
<dbReference type="InterPro" id="IPR009711">
    <property type="entry name" value="UPF0473"/>
</dbReference>
<sequence>MAHNHEFDENIITVVDEDGNEHLCQVIHTFDSEKFGKSYVLYTYVGAEEDEEGQIEIFASAFIPDEDGKDGELLPIETEEEWDLVEEVLNNLEEEWESEDEDEE</sequence>